<protein>
    <submittedName>
        <fullName evidence="2">Putative transmembrane protein</fullName>
    </submittedName>
</protein>
<gene>
    <name evidence="2" type="ORF">USDA257_c37180</name>
</gene>
<name>I3X8R1_SINF2</name>
<dbReference type="EMBL" id="CP003563">
    <property type="protein sequence ID" value="AFL52267.1"/>
    <property type="molecule type" value="Genomic_DNA"/>
</dbReference>
<reference evidence="2 3" key="1">
    <citation type="journal article" date="2012" name="J. Bacteriol.">
        <title>Complete genome sequence of the broad-host-range strain Sinorhizobium fredii USDA257.</title>
        <authorList>
            <person name="Schuldes J."/>
            <person name="Rodriguez Orbegoso M."/>
            <person name="Schmeisser C."/>
            <person name="Krishnan H.B."/>
            <person name="Daniel R."/>
            <person name="Streit W.R."/>
        </authorList>
    </citation>
    <scope>NUCLEOTIDE SEQUENCE [LARGE SCALE GENOMIC DNA]</scope>
    <source>
        <strain evidence="2 3">USDA 257</strain>
    </source>
</reference>
<dbReference type="AlphaFoldDB" id="I3X8R1"/>
<dbReference type="RefSeq" id="WP_014764403.1">
    <property type="nucleotide sequence ID" value="NC_018000.1"/>
</dbReference>
<feature type="transmembrane region" description="Helical" evidence="1">
    <location>
        <begin position="12"/>
        <end position="33"/>
    </location>
</feature>
<keyword evidence="1" id="KW-0472">Membrane</keyword>
<dbReference type="PATRIC" id="fig|1185652.3.peg.3859"/>
<dbReference type="eggNOG" id="ENOG502ZQCY">
    <property type="taxonomic scope" value="Bacteria"/>
</dbReference>
<dbReference type="Proteomes" id="UP000006180">
    <property type="component" value="Chromosome"/>
</dbReference>
<proteinExistence type="predicted"/>
<keyword evidence="1" id="KW-1133">Transmembrane helix</keyword>
<evidence type="ECO:0000256" key="1">
    <source>
        <dbReference type="SAM" id="Phobius"/>
    </source>
</evidence>
<sequence>MLGSNGEVARQPRIKLAGILLIVSLLLGMLPLFPKMVGYDFLPSIEWTSRTNFPGVAAGLASAVLLLWIARKGMDVTPGSPVKKAVGILGAVFFGYVLGKDVVVIAPPMMLALIAGHQVELPFTVADADRYGGRRCSSPIDLQGLPFIFESICGVPDTFRQGLAAGSRIVVIGRGTNIGVFAERLRRVD</sequence>
<dbReference type="KEGG" id="sfd:USDA257_c37180"/>
<evidence type="ECO:0000313" key="3">
    <source>
        <dbReference type="Proteomes" id="UP000006180"/>
    </source>
</evidence>
<keyword evidence="1 2" id="KW-0812">Transmembrane</keyword>
<feature type="transmembrane region" description="Helical" evidence="1">
    <location>
        <begin position="82"/>
        <end position="99"/>
    </location>
</feature>
<evidence type="ECO:0000313" key="2">
    <source>
        <dbReference type="EMBL" id="AFL52267.1"/>
    </source>
</evidence>
<feature type="transmembrane region" description="Helical" evidence="1">
    <location>
        <begin position="53"/>
        <end position="70"/>
    </location>
</feature>
<accession>I3X8R1</accession>
<organism evidence="2 3">
    <name type="scientific">Sinorhizobium fredii (strain USDA 257)</name>
    <dbReference type="NCBI Taxonomy" id="1185652"/>
    <lineage>
        <taxon>Bacteria</taxon>
        <taxon>Pseudomonadati</taxon>
        <taxon>Pseudomonadota</taxon>
        <taxon>Alphaproteobacteria</taxon>
        <taxon>Hyphomicrobiales</taxon>
        <taxon>Rhizobiaceae</taxon>
        <taxon>Sinorhizobium/Ensifer group</taxon>
        <taxon>Sinorhizobium</taxon>
    </lineage>
</organism>
<dbReference type="HOGENOM" id="CLU_123348_0_0_5"/>